<gene>
    <name evidence="10" type="ORF">AGABI1DRAFT_45167</name>
</gene>
<keyword evidence="7 9" id="KW-0472">Membrane</keyword>
<dbReference type="InterPro" id="IPR009542">
    <property type="entry name" value="Spc1/SPCS1"/>
</dbReference>
<name>K5WZK8_AGABU</name>
<dbReference type="PANTHER" id="PTHR13202:SF0">
    <property type="entry name" value="SIGNAL PEPTIDASE COMPLEX SUBUNIT 1"/>
    <property type="match status" value="1"/>
</dbReference>
<dbReference type="HOGENOM" id="CLU_134505_2_0_1"/>
<comment type="function">
    <text evidence="8">Component of the signal peptidase complex (SPC) which catalyzes the cleavage of N-terminal signal sequences from nascent proteins as they are translocated into the lumen of the endoplasmic reticulum. Dispensable for SPC enzymatic activity.</text>
</comment>
<feature type="transmembrane region" description="Helical" evidence="9">
    <location>
        <begin position="12"/>
        <end position="29"/>
    </location>
</feature>
<dbReference type="eggNOG" id="KOG4112">
    <property type="taxonomic scope" value="Eukaryota"/>
</dbReference>
<evidence type="ECO:0000256" key="9">
    <source>
        <dbReference type="SAM" id="Phobius"/>
    </source>
</evidence>
<comment type="subcellular location">
    <subcellularLocation>
        <location evidence="1">Endoplasmic reticulum membrane</location>
        <topology evidence="1">Multi-pass membrane protein</topology>
    </subcellularLocation>
</comment>
<dbReference type="GO" id="GO:0045047">
    <property type="term" value="P:protein targeting to ER"/>
    <property type="evidence" value="ECO:0007669"/>
    <property type="project" value="TreeGrafter"/>
</dbReference>
<dbReference type="FunCoup" id="K5WZK8">
    <property type="interactions" value="55"/>
</dbReference>
<dbReference type="GO" id="GO:0005787">
    <property type="term" value="C:signal peptidase complex"/>
    <property type="evidence" value="ECO:0007669"/>
    <property type="project" value="InterPro"/>
</dbReference>
<evidence type="ECO:0000256" key="2">
    <source>
        <dbReference type="ARBA" id="ARBA00005245"/>
    </source>
</evidence>
<keyword evidence="6 9" id="KW-1133">Transmembrane helix</keyword>
<evidence type="ECO:0000256" key="3">
    <source>
        <dbReference type="ARBA" id="ARBA00017059"/>
    </source>
</evidence>
<dbReference type="KEGG" id="abp:AGABI1DRAFT45167"/>
<reference evidence="11" key="1">
    <citation type="journal article" date="2012" name="Proc. Natl. Acad. Sci. U.S.A.">
        <title>Genome sequence of the button mushroom Agaricus bisporus reveals mechanisms governing adaptation to a humic-rich ecological niche.</title>
        <authorList>
            <person name="Morin E."/>
            <person name="Kohler A."/>
            <person name="Baker A.R."/>
            <person name="Foulongne-Oriol M."/>
            <person name="Lombard V."/>
            <person name="Nagy L.G."/>
            <person name="Ohm R.A."/>
            <person name="Patyshakuliyeva A."/>
            <person name="Brun A."/>
            <person name="Aerts A.L."/>
            <person name="Bailey A.M."/>
            <person name="Billette C."/>
            <person name="Coutinho P.M."/>
            <person name="Deakin G."/>
            <person name="Doddapaneni H."/>
            <person name="Floudas D."/>
            <person name="Grimwood J."/>
            <person name="Hilden K."/>
            <person name="Kuees U."/>
            <person name="LaButti K.M."/>
            <person name="Lapidus A."/>
            <person name="Lindquist E.A."/>
            <person name="Lucas S.M."/>
            <person name="Murat C."/>
            <person name="Riley R.W."/>
            <person name="Salamov A.A."/>
            <person name="Schmutz J."/>
            <person name="Subramanian V."/>
            <person name="Woesten H.A.B."/>
            <person name="Xu J."/>
            <person name="Eastwood D.C."/>
            <person name="Foster G.D."/>
            <person name="Sonnenberg A.S."/>
            <person name="Cullen D."/>
            <person name="de Vries R.P."/>
            <person name="Lundell T."/>
            <person name="Hibbett D.S."/>
            <person name="Henrissat B."/>
            <person name="Burton K.S."/>
            <person name="Kerrigan R.W."/>
            <person name="Challen M.P."/>
            <person name="Grigoriev I.V."/>
            <person name="Martin F."/>
        </authorList>
    </citation>
    <scope>NUCLEOTIDE SEQUENCE [LARGE SCALE GENOMIC DNA]</scope>
    <source>
        <strain evidence="11">JB137-S8 / ATCC MYA-4627 / FGSC 10392</strain>
    </source>
</reference>
<sequence>DFVGQQRVEQLARIVLISTTAISFVAGFATQSLAVTFGIFGAVTAVLALTIIPPWPVFKQHPVRWLAARK</sequence>
<dbReference type="InParanoid" id="K5WZK8"/>
<feature type="transmembrane region" description="Helical" evidence="9">
    <location>
        <begin position="35"/>
        <end position="55"/>
    </location>
</feature>
<dbReference type="OrthoDB" id="263893at2759"/>
<dbReference type="Pfam" id="PF06645">
    <property type="entry name" value="SPC12"/>
    <property type="match status" value="1"/>
</dbReference>
<evidence type="ECO:0000256" key="8">
    <source>
        <dbReference type="ARBA" id="ARBA00045204"/>
    </source>
</evidence>
<comment type="similarity">
    <text evidence="2">Belongs to the SPCS1 family.</text>
</comment>
<evidence type="ECO:0000313" key="10">
    <source>
        <dbReference type="EMBL" id="EKM76273.1"/>
    </source>
</evidence>
<feature type="non-terminal residue" evidence="10">
    <location>
        <position position="70"/>
    </location>
</feature>
<keyword evidence="11" id="KW-1185">Reference proteome</keyword>
<evidence type="ECO:0000256" key="6">
    <source>
        <dbReference type="ARBA" id="ARBA00022989"/>
    </source>
</evidence>
<evidence type="ECO:0000256" key="4">
    <source>
        <dbReference type="ARBA" id="ARBA00022692"/>
    </source>
</evidence>
<evidence type="ECO:0000256" key="1">
    <source>
        <dbReference type="ARBA" id="ARBA00004477"/>
    </source>
</evidence>
<evidence type="ECO:0000256" key="5">
    <source>
        <dbReference type="ARBA" id="ARBA00022824"/>
    </source>
</evidence>
<accession>K5WZK8</accession>
<evidence type="ECO:0000313" key="11">
    <source>
        <dbReference type="Proteomes" id="UP000008493"/>
    </source>
</evidence>
<dbReference type="PANTHER" id="PTHR13202">
    <property type="entry name" value="MICROSOMAL SIGNAL PEPTIDASE 12 KDA SUBUNIT"/>
    <property type="match status" value="1"/>
</dbReference>
<dbReference type="STRING" id="597362.K5WZK8"/>
<evidence type="ECO:0000256" key="7">
    <source>
        <dbReference type="ARBA" id="ARBA00023136"/>
    </source>
</evidence>
<organism evidence="10 11">
    <name type="scientific">Agaricus bisporus var. burnettii (strain JB137-S8 / ATCC MYA-4627 / FGSC 10392)</name>
    <name type="common">White button mushroom</name>
    <dbReference type="NCBI Taxonomy" id="597362"/>
    <lineage>
        <taxon>Eukaryota</taxon>
        <taxon>Fungi</taxon>
        <taxon>Dikarya</taxon>
        <taxon>Basidiomycota</taxon>
        <taxon>Agaricomycotina</taxon>
        <taxon>Agaricomycetes</taxon>
        <taxon>Agaricomycetidae</taxon>
        <taxon>Agaricales</taxon>
        <taxon>Agaricineae</taxon>
        <taxon>Agaricaceae</taxon>
        <taxon>Agaricus</taxon>
    </lineage>
</organism>
<dbReference type="OMA" id="AHPVKWL"/>
<dbReference type="AlphaFoldDB" id="K5WZK8"/>
<dbReference type="GeneID" id="18829577"/>
<dbReference type="Proteomes" id="UP000008493">
    <property type="component" value="Unassembled WGS sequence"/>
</dbReference>
<protein>
    <recommendedName>
        <fullName evidence="3">Signal peptidase complex subunit 1</fullName>
    </recommendedName>
</protein>
<proteinExistence type="inferred from homology"/>
<dbReference type="GO" id="GO:0006465">
    <property type="term" value="P:signal peptide processing"/>
    <property type="evidence" value="ECO:0007669"/>
    <property type="project" value="InterPro"/>
</dbReference>
<keyword evidence="5" id="KW-0256">Endoplasmic reticulum</keyword>
<dbReference type="RefSeq" id="XP_007332982.1">
    <property type="nucleotide sequence ID" value="XM_007332920.1"/>
</dbReference>
<dbReference type="EMBL" id="JH971403">
    <property type="protein sequence ID" value="EKM76273.1"/>
    <property type="molecule type" value="Genomic_DNA"/>
</dbReference>
<keyword evidence="4 9" id="KW-0812">Transmembrane</keyword>